<dbReference type="Pfam" id="PF04938">
    <property type="entry name" value="SIP1"/>
    <property type="match status" value="1"/>
</dbReference>
<feature type="region of interest" description="Disordered" evidence="2">
    <location>
        <begin position="42"/>
        <end position="69"/>
    </location>
</feature>
<feature type="compositionally biased region" description="Basic and acidic residues" evidence="2">
    <location>
        <begin position="237"/>
        <end position="251"/>
    </location>
</feature>
<dbReference type="Proteomes" id="UP000515121">
    <property type="component" value="Unplaced"/>
</dbReference>
<organism evidence="3 4">
    <name type="scientific">Durio zibethinus</name>
    <name type="common">Durian</name>
    <dbReference type="NCBI Taxonomy" id="66656"/>
    <lineage>
        <taxon>Eukaryota</taxon>
        <taxon>Viridiplantae</taxon>
        <taxon>Streptophyta</taxon>
        <taxon>Embryophyta</taxon>
        <taxon>Tracheophyta</taxon>
        <taxon>Spermatophyta</taxon>
        <taxon>Magnoliopsida</taxon>
        <taxon>eudicotyledons</taxon>
        <taxon>Gunneridae</taxon>
        <taxon>Pentapetalae</taxon>
        <taxon>rosids</taxon>
        <taxon>malvids</taxon>
        <taxon>Malvales</taxon>
        <taxon>Malvaceae</taxon>
        <taxon>Helicteroideae</taxon>
        <taxon>Durio</taxon>
    </lineage>
</organism>
<evidence type="ECO:0000256" key="2">
    <source>
        <dbReference type="SAM" id="MobiDB-lite"/>
    </source>
</evidence>
<comment type="similarity">
    <text evidence="1">Belongs to the gemin-2 family.</text>
</comment>
<dbReference type="GO" id="GO:0000387">
    <property type="term" value="P:spliceosomal snRNP assembly"/>
    <property type="evidence" value="ECO:0007669"/>
    <property type="project" value="InterPro"/>
</dbReference>
<sequence length="459" mass="51910">MADDPMDSDSCVGSKRRITTGTEQEEEITLLQLQLSYYHSEISTHHNQDSTFQDHQQETNMEDSSPEKKAKCFSLFSEGNQELGLRSSTEKNVSLSGSFEKEKMDNVENKDGSFGVQEVDSLVKAIEGDKKEHLGTCLEFEEKMTTKGKALESENVLEDEKKLLLGDLEVGKIFGAKTCTGTICHFATNSSKIDVDNNIGGIKGLDLPVRGSLKIEVIDDTALIGSFPLCKTGNGSVKDEKKKGKQEVDGKKAKRSRRKGKNAKKVFGEAMKHMDSTTIVEVENGRRESQSQSKIMYSRKELEALRFAKAVEQQYLWRHAYNDLGTDVIREYEDLASWKHQKNIILSSDTHHLFGWKAGSPAIMREDYSENVDNELEYMEDNANEDDDSDEDYTSILRPTFMVEMEPDFDSGPPENGFPYLRRVRWEAAQIPKVEIGKLDRIKLNKEQSVYMPQIPEIA</sequence>
<dbReference type="PANTHER" id="PTHR12794:SF0">
    <property type="entry name" value="GEM-ASSOCIATED PROTEIN 2"/>
    <property type="match status" value="1"/>
</dbReference>
<name>A0A6P6A9Z1_DURZI</name>
<protein>
    <submittedName>
        <fullName evidence="4">Uncharacterized protein LOC111307787 isoform X1</fullName>
    </submittedName>
</protein>
<dbReference type="GO" id="GO:0032797">
    <property type="term" value="C:SMN complex"/>
    <property type="evidence" value="ECO:0007669"/>
    <property type="project" value="TreeGrafter"/>
</dbReference>
<evidence type="ECO:0000313" key="4">
    <source>
        <dbReference type="RefSeq" id="XP_022761744.1"/>
    </source>
</evidence>
<feature type="region of interest" description="Disordered" evidence="2">
    <location>
        <begin position="235"/>
        <end position="263"/>
    </location>
</feature>
<evidence type="ECO:0000256" key="1">
    <source>
        <dbReference type="ARBA" id="ARBA00025758"/>
    </source>
</evidence>
<reference evidence="4" key="1">
    <citation type="submission" date="2025-08" db="UniProtKB">
        <authorList>
            <consortium name="RefSeq"/>
        </authorList>
    </citation>
    <scope>IDENTIFICATION</scope>
    <source>
        <tissue evidence="4">Fruit stalk</tissue>
    </source>
</reference>
<dbReference type="GeneID" id="111307787"/>
<dbReference type="OrthoDB" id="428895at2759"/>
<keyword evidence="3" id="KW-1185">Reference proteome</keyword>
<dbReference type="AlphaFoldDB" id="A0A6P6A9Z1"/>
<feature type="compositionally biased region" description="Basic residues" evidence="2">
    <location>
        <begin position="252"/>
        <end position="263"/>
    </location>
</feature>
<dbReference type="InterPro" id="IPR035426">
    <property type="entry name" value="Gemin2/Brr1"/>
</dbReference>
<gene>
    <name evidence="4" type="primary">LOC111307787</name>
</gene>
<feature type="region of interest" description="Disordered" evidence="2">
    <location>
        <begin position="1"/>
        <end position="24"/>
    </location>
</feature>
<evidence type="ECO:0000313" key="3">
    <source>
        <dbReference type="Proteomes" id="UP000515121"/>
    </source>
</evidence>
<dbReference type="KEGG" id="dzi:111307787"/>
<accession>A0A6P6A9Z1</accession>
<dbReference type="GO" id="GO:0005634">
    <property type="term" value="C:nucleus"/>
    <property type="evidence" value="ECO:0007669"/>
    <property type="project" value="TreeGrafter"/>
</dbReference>
<dbReference type="RefSeq" id="XP_022761744.1">
    <property type="nucleotide sequence ID" value="XM_022906009.1"/>
</dbReference>
<dbReference type="PANTHER" id="PTHR12794">
    <property type="entry name" value="GEMIN2"/>
    <property type="match status" value="1"/>
</dbReference>
<proteinExistence type="inferred from homology"/>
<feature type="compositionally biased region" description="Polar residues" evidence="2">
    <location>
        <begin position="49"/>
        <end position="63"/>
    </location>
</feature>